<keyword evidence="1" id="KW-0862">Zinc</keyword>
<feature type="region of interest" description="Disordered" evidence="2">
    <location>
        <begin position="1"/>
        <end position="53"/>
    </location>
</feature>
<feature type="compositionally biased region" description="Polar residues" evidence="2">
    <location>
        <begin position="431"/>
        <end position="450"/>
    </location>
</feature>
<keyword evidence="1" id="KW-0479">Metal-binding</keyword>
<evidence type="ECO:0000259" key="3">
    <source>
        <dbReference type="PROSITE" id="PS50103"/>
    </source>
</evidence>
<feature type="zinc finger region" description="C3H1-type" evidence="1">
    <location>
        <begin position="189"/>
        <end position="218"/>
    </location>
</feature>
<feature type="compositionally biased region" description="Low complexity" evidence="2">
    <location>
        <begin position="9"/>
        <end position="21"/>
    </location>
</feature>
<protein>
    <recommendedName>
        <fullName evidence="3">C3H1-type domain-containing protein</fullName>
    </recommendedName>
</protein>
<proteinExistence type="predicted"/>
<reference evidence="4" key="1">
    <citation type="submission" date="2021-03" db="EMBL/GenBank/DDBJ databases">
        <authorList>
            <person name="Tagirdzhanova G."/>
        </authorList>
    </citation>
    <scope>NUCLEOTIDE SEQUENCE</scope>
</reference>
<evidence type="ECO:0000256" key="1">
    <source>
        <dbReference type="PROSITE-ProRule" id="PRU00723"/>
    </source>
</evidence>
<gene>
    <name evidence="4" type="ORF">GOMPHAMPRED_005694</name>
</gene>
<dbReference type="GO" id="GO:0008270">
    <property type="term" value="F:zinc ion binding"/>
    <property type="evidence" value="ECO:0007669"/>
    <property type="project" value="UniProtKB-KW"/>
</dbReference>
<organism evidence="4 5">
    <name type="scientific">Gomphillus americanus</name>
    <dbReference type="NCBI Taxonomy" id="1940652"/>
    <lineage>
        <taxon>Eukaryota</taxon>
        <taxon>Fungi</taxon>
        <taxon>Dikarya</taxon>
        <taxon>Ascomycota</taxon>
        <taxon>Pezizomycotina</taxon>
        <taxon>Lecanoromycetes</taxon>
        <taxon>OSLEUM clade</taxon>
        <taxon>Ostropomycetidae</taxon>
        <taxon>Ostropales</taxon>
        <taxon>Graphidaceae</taxon>
        <taxon>Gomphilloideae</taxon>
        <taxon>Gomphillus</taxon>
    </lineage>
</organism>
<evidence type="ECO:0000313" key="5">
    <source>
        <dbReference type="Proteomes" id="UP000664169"/>
    </source>
</evidence>
<evidence type="ECO:0000256" key="2">
    <source>
        <dbReference type="SAM" id="MobiDB-lite"/>
    </source>
</evidence>
<dbReference type="AlphaFoldDB" id="A0A8H3IRI0"/>
<sequence length="509" mass="55439">MSSDSGTPALTTASTETSSLQSDEKSSTHSTGRISPETIIASTGPARPTHYLGRGNGKFTPLVALDELPSNIKIDGLALSMTFSEVVQAGGQLCMPAMELAKEKYVIDTGFDDGENDAVARNIAAANSEIADSVNVPSTSAINARLARALDGVGASADPEKLKQSLLQMKNQKSVPGSQRYNPTTPGVLGQKVYCTHWMRTGECDFTQQGCMFLHAMPDLDTLELLGFRSYPRWFREMPRQYQLQNATDFNEIGLDQHRHSRAITNSDNWHSQGNKYMPPRGPMGSGFPQYQQQQLSHMPGSIDASLHRPIDSPWRNAGFNQSHTSALQHAPIAYSNMSYERPFTPIGPTHINTAQQYYPAPDGPSIWSRDTSPNMGIVNRLHKPLSPAINSSYPAFGNMNMIGSPDHFNRSSPPAIDQARSITPAPHQKAPNSGNKSINANPKTSTLFKVNSRGRGREPRRQGRSNSPMAIDSTEKKTAEPISTDGLYTSTKIEDKASVPADAAKVQD</sequence>
<dbReference type="OrthoDB" id="5355510at2759"/>
<keyword evidence="1" id="KW-0863">Zinc-finger</keyword>
<dbReference type="PROSITE" id="PS50103">
    <property type="entry name" value="ZF_C3H1"/>
    <property type="match status" value="1"/>
</dbReference>
<evidence type="ECO:0000313" key="4">
    <source>
        <dbReference type="EMBL" id="CAF9930640.1"/>
    </source>
</evidence>
<dbReference type="InterPro" id="IPR000571">
    <property type="entry name" value="Znf_CCCH"/>
</dbReference>
<dbReference type="Proteomes" id="UP000664169">
    <property type="component" value="Unassembled WGS sequence"/>
</dbReference>
<feature type="domain" description="C3H1-type" evidence="3">
    <location>
        <begin position="189"/>
        <end position="218"/>
    </location>
</feature>
<keyword evidence="5" id="KW-1185">Reference proteome</keyword>
<accession>A0A8H3IRI0</accession>
<dbReference type="EMBL" id="CAJPDQ010000036">
    <property type="protein sequence ID" value="CAF9930640.1"/>
    <property type="molecule type" value="Genomic_DNA"/>
</dbReference>
<comment type="caution">
    <text evidence="4">The sequence shown here is derived from an EMBL/GenBank/DDBJ whole genome shotgun (WGS) entry which is preliminary data.</text>
</comment>
<name>A0A8H3IRI0_9LECA</name>
<feature type="region of interest" description="Disordered" evidence="2">
    <location>
        <begin position="425"/>
        <end position="489"/>
    </location>
</feature>